<protein>
    <submittedName>
        <fullName evidence="2">Uncharacterized protein</fullName>
    </submittedName>
</protein>
<evidence type="ECO:0000313" key="3">
    <source>
        <dbReference type="Proteomes" id="UP000597762"/>
    </source>
</evidence>
<sequence>MYCSFSFSPFRSLLFFPTPRSLPFLPDVFFSHSAICMFFFVLFVSSLSRFFSSSLCSFPFFSRSRSLLFFSLSRSLLFFSLSRSLLFFSLSRSLLFFSLSRSLLFFSLSRSLLFFSLSLALCCFSLSLSLFAVFLSLSRSLLPRHSLLLLGSFFTFPTLQHNLRC</sequence>
<name>A0A812DK40_ACAPH</name>
<accession>A0A812DK40</accession>
<gene>
    <name evidence="2" type="ORF">SPHA_57901</name>
</gene>
<proteinExistence type="predicted"/>
<evidence type="ECO:0000256" key="1">
    <source>
        <dbReference type="SAM" id="Phobius"/>
    </source>
</evidence>
<reference evidence="2" key="1">
    <citation type="submission" date="2021-01" db="EMBL/GenBank/DDBJ databases">
        <authorList>
            <person name="Li R."/>
            <person name="Bekaert M."/>
        </authorList>
    </citation>
    <scope>NUCLEOTIDE SEQUENCE</scope>
    <source>
        <strain evidence="2">Farmed</strain>
    </source>
</reference>
<dbReference type="AlphaFoldDB" id="A0A812DK40"/>
<keyword evidence="1" id="KW-0812">Transmembrane</keyword>
<comment type="caution">
    <text evidence="2">The sequence shown here is derived from an EMBL/GenBank/DDBJ whole genome shotgun (WGS) entry which is preliminary data.</text>
</comment>
<keyword evidence="1" id="KW-1133">Transmembrane helix</keyword>
<keyword evidence="1" id="KW-0472">Membrane</keyword>
<feature type="transmembrane region" description="Helical" evidence="1">
    <location>
        <begin position="111"/>
        <end position="137"/>
    </location>
</feature>
<dbReference type="Proteomes" id="UP000597762">
    <property type="component" value="Unassembled WGS sequence"/>
</dbReference>
<organism evidence="2 3">
    <name type="scientific">Acanthosepion pharaonis</name>
    <name type="common">Pharaoh cuttlefish</name>
    <name type="synonym">Sepia pharaonis</name>
    <dbReference type="NCBI Taxonomy" id="158019"/>
    <lineage>
        <taxon>Eukaryota</taxon>
        <taxon>Metazoa</taxon>
        <taxon>Spiralia</taxon>
        <taxon>Lophotrochozoa</taxon>
        <taxon>Mollusca</taxon>
        <taxon>Cephalopoda</taxon>
        <taxon>Coleoidea</taxon>
        <taxon>Decapodiformes</taxon>
        <taxon>Sepiida</taxon>
        <taxon>Sepiina</taxon>
        <taxon>Sepiidae</taxon>
        <taxon>Acanthosepion</taxon>
    </lineage>
</organism>
<keyword evidence="3" id="KW-1185">Reference proteome</keyword>
<feature type="transmembrane region" description="Helical" evidence="1">
    <location>
        <begin position="67"/>
        <end position="91"/>
    </location>
</feature>
<feature type="transmembrane region" description="Helical" evidence="1">
    <location>
        <begin position="29"/>
        <end position="47"/>
    </location>
</feature>
<dbReference type="EMBL" id="CAHIKZ030003920">
    <property type="protein sequence ID" value="CAE1305401.1"/>
    <property type="molecule type" value="Genomic_DNA"/>
</dbReference>
<evidence type="ECO:0000313" key="2">
    <source>
        <dbReference type="EMBL" id="CAE1305401.1"/>
    </source>
</evidence>